<keyword evidence="6" id="KW-1133">Transmembrane helix</keyword>
<sequence length="302" mass="31971">MGVTDPVQRVTGSGLPTHSWYPVSVCDAGCVHPEIAVGAAVRAGRIVCAVAVVVWAAVMMPVVVMSPRSIRQRYVRTLCRLLLRALGVRLEVSDQRVGRAPGRRSRMSGPPSALVVANHTSCLDIPAIAAVLPSRFVTKSELCHRPVVAAIAGRVRAIPIMRRSLRDLPAVVDLIGEGIAAGDHVCVFPEGTTHCGRHVGDFHPAVFQAAVDAQTPVQPVRLEFSICGRPTTHASFIGDDGIGDTLGRVLRTQGLMVRVVLLDMQAPGDDRRELSRRCEALIHPVHTGAAAAGSTAALSLAG</sequence>
<evidence type="ECO:0000256" key="3">
    <source>
        <dbReference type="ARBA" id="ARBA00022679"/>
    </source>
</evidence>
<dbReference type="EMBL" id="BMGC01000004">
    <property type="protein sequence ID" value="GGB23115.1"/>
    <property type="molecule type" value="Genomic_DNA"/>
</dbReference>
<feature type="domain" description="Phospholipid/glycerol acyltransferase" evidence="7">
    <location>
        <begin position="113"/>
        <end position="225"/>
    </location>
</feature>
<feature type="transmembrane region" description="Helical" evidence="6">
    <location>
        <begin position="43"/>
        <end position="64"/>
    </location>
</feature>
<evidence type="ECO:0000256" key="4">
    <source>
        <dbReference type="ARBA" id="ARBA00023098"/>
    </source>
</evidence>
<name>A0A916T0K7_9ACTN</name>
<keyword evidence="2" id="KW-0444">Lipid biosynthesis</keyword>
<dbReference type="AlphaFoldDB" id="A0A916T0K7"/>
<dbReference type="GO" id="GO:0003841">
    <property type="term" value="F:1-acylglycerol-3-phosphate O-acyltransferase activity"/>
    <property type="evidence" value="ECO:0007669"/>
    <property type="project" value="TreeGrafter"/>
</dbReference>
<evidence type="ECO:0000313" key="9">
    <source>
        <dbReference type="Proteomes" id="UP000621454"/>
    </source>
</evidence>
<evidence type="ECO:0000256" key="6">
    <source>
        <dbReference type="SAM" id="Phobius"/>
    </source>
</evidence>
<keyword evidence="5 8" id="KW-0012">Acyltransferase</keyword>
<evidence type="ECO:0000259" key="7">
    <source>
        <dbReference type="SMART" id="SM00563"/>
    </source>
</evidence>
<reference evidence="8" key="1">
    <citation type="journal article" date="2014" name="Int. J. Syst. Evol. Microbiol.">
        <title>Complete genome sequence of Corynebacterium casei LMG S-19264T (=DSM 44701T), isolated from a smear-ripened cheese.</title>
        <authorList>
            <consortium name="US DOE Joint Genome Institute (JGI-PGF)"/>
            <person name="Walter F."/>
            <person name="Albersmeier A."/>
            <person name="Kalinowski J."/>
            <person name="Ruckert C."/>
        </authorList>
    </citation>
    <scope>NUCLEOTIDE SEQUENCE</scope>
    <source>
        <strain evidence="8">CGMCC 1.12827</strain>
    </source>
</reference>
<dbReference type="Pfam" id="PF01553">
    <property type="entry name" value="Acyltransferase"/>
    <property type="match status" value="1"/>
</dbReference>
<protein>
    <submittedName>
        <fullName evidence="8">1-acyl-sn-glycerol-3-phosphate acyltransferase</fullName>
    </submittedName>
</protein>
<keyword evidence="9" id="KW-1185">Reference proteome</keyword>
<keyword evidence="4" id="KW-0443">Lipid metabolism</keyword>
<dbReference type="RefSeq" id="WP_188585406.1">
    <property type="nucleotide sequence ID" value="NZ_BMGC01000004.1"/>
</dbReference>
<gene>
    <name evidence="8" type="ORF">GCM10011489_09180</name>
</gene>
<accession>A0A916T0K7</accession>
<evidence type="ECO:0000256" key="2">
    <source>
        <dbReference type="ARBA" id="ARBA00022516"/>
    </source>
</evidence>
<keyword evidence="3" id="KW-0808">Transferase</keyword>
<proteinExistence type="predicted"/>
<dbReference type="GO" id="GO:0006654">
    <property type="term" value="P:phosphatidic acid biosynthetic process"/>
    <property type="evidence" value="ECO:0007669"/>
    <property type="project" value="TreeGrafter"/>
</dbReference>
<dbReference type="PANTHER" id="PTHR10434">
    <property type="entry name" value="1-ACYL-SN-GLYCEROL-3-PHOSPHATE ACYLTRANSFERASE"/>
    <property type="match status" value="1"/>
</dbReference>
<evidence type="ECO:0000256" key="5">
    <source>
        <dbReference type="ARBA" id="ARBA00023315"/>
    </source>
</evidence>
<keyword evidence="6" id="KW-0472">Membrane</keyword>
<reference evidence="8" key="2">
    <citation type="submission" date="2020-09" db="EMBL/GenBank/DDBJ databases">
        <authorList>
            <person name="Sun Q."/>
            <person name="Zhou Y."/>
        </authorList>
    </citation>
    <scope>NUCLEOTIDE SEQUENCE</scope>
    <source>
        <strain evidence="8">CGMCC 1.12827</strain>
    </source>
</reference>
<organism evidence="8 9">
    <name type="scientific">Gordonia jinhuaensis</name>
    <dbReference type="NCBI Taxonomy" id="1517702"/>
    <lineage>
        <taxon>Bacteria</taxon>
        <taxon>Bacillati</taxon>
        <taxon>Actinomycetota</taxon>
        <taxon>Actinomycetes</taxon>
        <taxon>Mycobacteriales</taxon>
        <taxon>Gordoniaceae</taxon>
        <taxon>Gordonia</taxon>
    </lineage>
</organism>
<evidence type="ECO:0000256" key="1">
    <source>
        <dbReference type="ARBA" id="ARBA00005189"/>
    </source>
</evidence>
<dbReference type="Proteomes" id="UP000621454">
    <property type="component" value="Unassembled WGS sequence"/>
</dbReference>
<dbReference type="PANTHER" id="PTHR10434:SF64">
    <property type="entry name" value="1-ACYL-SN-GLYCEROL-3-PHOSPHATE ACYLTRANSFERASE-RELATED"/>
    <property type="match status" value="1"/>
</dbReference>
<comment type="pathway">
    <text evidence="1">Lipid metabolism.</text>
</comment>
<evidence type="ECO:0000313" key="8">
    <source>
        <dbReference type="EMBL" id="GGB23115.1"/>
    </source>
</evidence>
<dbReference type="SUPFAM" id="SSF69593">
    <property type="entry name" value="Glycerol-3-phosphate (1)-acyltransferase"/>
    <property type="match status" value="1"/>
</dbReference>
<dbReference type="InterPro" id="IPR002123">
    <property type="entry name" value="Plipid/glycerol_acylTrfase"/>
</dbReference>
<dbReference type="SMART" id="SM00563">
    <property type="entry name" value="PlsC"/>
    <property type="match status" value="1"/>
</dbReference>
<comment type="caution">
    <text evidence="8">The sequence shown here is derived from an EMBL/GenBank/DDBJ whole genome shotgun (WGS) entry which is preliminary data.</text>
</comment>
<dbReference type="CDD" id="cd07989">
    <property type="entry name" value="LPLAT_AGPAT-like"/>
    <property type="match status" value="1"/>
</dbReference>
<keyword evidence="6" id="KW-0812">Transmembrane</keyword>